<dbReference type="EnsemblPlants" id="QL07p010295:mrna">
    <property type="protein sequence ID" value="QL07p010295:mrna"/>
    <property type="gene ID" value="QL07p010295"/>
</dbReference>
<evidence type="ECO:0000256" key="1">
    <source>
        <dbReference type="ARBA" id="ARBA00009995"/>
    </source>
</evidence>
<dbReference type="InParanoid" id="A0A7N2M3R2"/>
<dbReference type="SUPFAM" id="SSF53756">
    <property type="entry name" value="UDP-Glycosyltransferase/glycogen phosphorylase"/>
    <property type="match status" value="1"/>
</dbReference>
<proteinExistence type="inferred from homology"/>
<name>A0A7N2M3R2_QUELO</name>
<dbReference type="OMA" id="IMWEFLL"/>
<reference evidence="4 5" key="1">
    <citation type="journal article" date="2016" name="G3 (Bethesda)">
        <title>First Draft Assembly and Annotation of the Genome of a California Endemic Oak Quercus lobata Nee (Fagaceae).</title>
        <authorList>
            <person name="Sork V.L."/>
            <person name="Fitz-Gibbon S.T."/>
            <person name="Puiu D."/>
            <person name="Crepeau M."/>
            <person name="Gugger P.F."/>
            <person name="Sherman R."/>
            <person name="Stevens K."/>
            <person name="Langley C.H."/>
            <person name="Pellegrini M."/>
            <person name="Salzberg S.L."/>
        </authorList>
    </citation>
    <scope>NUCLEOTIDE SEQUENCE [LARGE SCALE GENOMIC DNA]</scope>
    <source>
        <strain evidence="4 5">cv. SW786</strain>
    </source>
</reference>
<dbReference type="InterPro" id="IPR050481">
    <property type="entry name" value="UDP-glycosyltransf_plant"/>
</dbReference>
<dbReference type="FunFam" id="3.40.50.2000:FF:000037">
    <property type="entry name" value="Glycosyltransferase"/>
    <property type="match status" value="1"/>
</dbReference>
<protein>
    <submittedName>
        <fullName evidence="4">Uncharacterized protein</fullName>
    </submittedName>
</protein>
<evidence type="ECO:0000313" key="5">
    <source>
        <dbReference type="Proteomes" id="UP000594261"/>
    </source>
</evidence>
<dbReference type="Proteomes" id="UP000594261">
    <property type="component" value="Chromosome 7"/>
</dbReference>
<reference evidence="4" key="2">
    <citation type="submission" date="2021-01" db="UniProtKB">
        <authorList>
            <consortium name="EnsemblPlants"/>
        </authorList>
    </citation>
    <scope>IDENTIFICATION</scope>
</reference>
<dbReference type="InterPro" id="IPR002213">
    <property type="entry name" value="UDP_glucos_trans"/>
</dbReference>
<dbReference type="PANTHER" id="PTHR48049">
    <property type="entry name" value="GLYCOSYLTRANSFERASE"/>
    <property type="match status" value="1"/>
</dbReference>
<evidence type="ECO:0000256" key="2">
    <source>
        <dbReference type="ARBA" id="ARBA00022676"/>
    </source>
</evidence>
<keyword evidence="5" id="KW-1185">Reference proteome</keyword>
<accession>A0A7N2M3R2</accession>
<keyword evidence="2" id="KW-0328">Glycosyltransferase</keyword>
<dbReference type="CDD" id="cd03784">
    <property type="entry name" value="GT1_Gtf-like"/>
    <property type="match status" value="1"/>
</dbReference>
<comment type="similarity">
    <text evidence="1">Belongs to the UDP-glycosyltransferase family.</text>
</comment>
<dbReference type="GO" id="GO:0035251">
    <property type="term" value="F:UDP-glucosyltransferase activity"/>
    <property type="evidence" value="ECO:0007669"/>
    <property type="project" value="InterPro"/>
</dbReference>
<evidence type="ECO:0000256" key="3">
    <source>
        <dbReference type="ARBA" id="ARBA00022679"/>
    </source>
</evidence>
<sequence>MSTSRSSKLHVAMFPWFAFGHFTPFLHLSNKLAERGHRVSFLLPKGAQAKLQHLNHYPNLISFSPLLVPHVDTLPPGAETASDVPFSLHMQLAIAFDRTQNQVETILTTLKPHFIFFDFSYWLPALAHQLGTKAIAYSVVSAATIAFIMVPAKKMEKDMTNEELIQPPSGYPSLSVVFKYKEFEIATIKILAEDHGTGVPMYFRITSSIKESDAVAFRTYHEVEGPYCDYLRQQYAKPALLTGPVLTETPETKLDEKWTKWLCNFEQVGCATIEEALPEEFVERVKGRGWVYGGWVPQTLILEHPSVGCSVTHCGYGSMWESLLSDCQIVCVPYLNDQILNARLMVEELKVAVEVEREDNGWISKQSLSEAIISVLDNNSEAAGIVKHNHAKLKKVITSEGMQERYLDTFIQSLQGLLD</sequence>
<dbReference type="Pfam" id="PF00201">
    <property type="entry name" value="UDPGT"/>
    <property type="match status" value="1"/>
</dbReference>
<organism evidence="4 5">
    <name type="scientific">Quercus lobata</name>
    <name type="common">Valley oak</name>
    <dbReference type="NCBI Taxonomy" id="97700"/>
    <lineage>
        <taxon>Eukaryota</taxon>
        <taxon>Viridiplantae</taxon>
        <taxon>Streptophyta</taxon>
        <taxon>Embryophyta</taxon>
        <taxon>Tracheophyta</taxon>
        <taxon>Spermatophyta</taxon>
        <taxon>Magnoliopsida</taxon>
        <taxon>eudicotyledons</taxon>
        <taxon>Gunneridae</taxon>
        <taxon>Pentapetalae</taxon>
        <taxon>rosids</taxon>
        <taxon>fabids</taxon>
        <taxon>Fagales</taxon>
        <taxon>Fagaceae</taxon>
        <taxon>Quercus</taxon>
    </lineage>
</organism>
<dbReference type="Gene3D" id="3.40.50.2000">
    <property type="entry name" value="Glycogen Phosphorylase B"/>
    <property type="match status" value="2"/>
</dbReference>
<evidence type="ECO:0000313" key="4">
    <source>
        <dbReference type="EnsemblPlants" id="QL07p010295:mrna"/>
    </source>
</evidence>
<dbReference type="AlphaFoldDB" id="A0A7N2M3R2"/>
<dbReference type="EMBL" id="LRBV02000007">
    <property type="status" value="NOT_ANNOTATED_CDS"/>
    <property type="molecule type" value="Genomic_DNA"/>
</dbReference>
<dbReference type="PANTHER" id="PTHR48049:SF52">
    <property type="entry name" value="ANTHOCYANIDIN 3-O-GLUCOSIDE 2''-O-GLUCOSYLTRANSFERASE-LIKE"/>
    <property type="match status" value="1"/>
</dbReference>
<dbReference type="Gramene" id="QL07p010295:mrna">
    <property type="protein sequence ID" value="QL07p010295:mrna"/>
    <property type="gene ID" value="QL07p010295"/>
</dbReference>
<keyword evidence="3" id="KW-0808">Transferase</keyword>
<dbReference type="FunFam" id="3.40.50.2000:FF:000087">
    <property type="entry name" value="Glycosyltransferase"/>
    <property type="match status" value="1"/>
</dbReference>